<gene>
    <name evidence="8" type="ORF">CBF35_05125</name>
</gene>
<keyword evidence="3" id="KW-0732">Signal</keyword>
<keyword evidence="1" id="KW-0134">Cell wall</keyword>
<protein>
    <recommendedName>
        <fullName evidence="7">Gram-positive cocci surface proteins LPxTG domain-containing protein</fullName>
    </recommendedName>
</protein>
<reference evidence="8 9" key="1">
    <citation type="submission" date="2017-05" db="EMBL/GenBank/DDBJ databases">
        <title>Vagococcus spp. assemblies.</title>
        <authorList>
            <person name="Gulvik C.A."/>
        </authorList>
    </citation>
    <scope>NUCLEOTIDE SEQUENCE [LARGE SCALE GENOMIC DNA]</scope>
    <source>
        <strain evidence="8 9">NCFB 2777</strain>
    </source>
</reference>
<keyword evidence="6" id="KW-0812">Transmembrane</keyword>
<evidence type="ECO:0000313" key="9">
    <source>
        <dbReference type="Proteomes" id="UP000287239"/>
    </source>
</evidence>
<feature type="transmembrane region" description="Helical" evidence="6">
    <location>
        <begin position="97"/>
        <end position="119"/>
    </location>
</feature>
<dbReference type="Proteomes" id="UP000287239">
    <property type="component" value="Unassembled WGS sequence"/>
</dbReference>
<keyword evidence="2" id="KW-0964">Secreted</keyword>
<evidence type="ECO:0000256" key="1">
    <source>
        <dbReference type="ARBA" id="ARBA00022512"/>
    </source>
</evidence>
<evidence type="ECO:0000256" key="5">
    <source>
        <dbReference type="SAM" id="MobiDB-lite"/>
    </source>
</evidence>
<keyword evidence="6" id="KW-0472">Membrane</keyword>
<dbReference type="InterPro" id="IPR019931">
    <property type="entry name" value="LPXTG_anchor"/>
</dbReference>
<name>A0A429ZSG9_9ENTE</name>
<evidence type="ECO:0000256" key="4">
    <source>
        <dbReference type="ARBA" id="ARBA00023088"/>
    </source>
</evidence>
<dbReference type="NCBIfam" id="TIGR01167">
    <property type="entry name" value="LPXTG_anchor"/>
    <property type="match status" value="1"/>
</dbReference>
<dbReference type="PROSITE" id="PS50847">
    <property type="entry name" value="GRAM_POS_ANCHORING"/>
    <property type="match status" value="1"/>
</dbReference>
<keyword evidence="9" id="KW-1185">Reference proteome</keyword>
<evidence type="ECO:0000256" key="6">
    <source>
        <dbReference type="SAM" id="Phobius"/>
    </source>
</evidence>
<dbReference type="EMBL" id="NGJU01000006">
    <property type="protein sequence ID" value="RST96615.1"/>
    <property type="molecule type" value="Genomic_DNA"/>
</dbReference>
<evidence type="ECO:0000313" key="8">
    <source>
        <dbReference type="EMBL" id="RST96615.1"/>
    </source>
</evidence>
<evidence type="ECO:0000256" key="3">
    <source>
        <dbReference type="ARBA" id="ARBA00022729"/>
    </source>
</evidence>
<keyword evidence="6" id="KW-1133">Transmembrane helix</keyword>
<evidence type="ECO:0000256" key="2">
    <source>
        <dbReference type="ARBA" id="ARBA00022525"/>
    </source>
</evidence>
<comment type="caution">
    <text evidence="8">The sequence shown here is derived from an EMBL/GenBank/DDBJ whole genome shotgun (WGS) entry which is preliminary data.</text>
</comment>
<feature type="domain" description="Gram-positive cocci surface proteins LPxTG" evidence="7">
    <location>
        <begin position="91"/>
        <end position="128"/>
    </location>
</feature>
<sequence length="128" mass="14312">MNNKMKNQRKELRHMKKRLVVSLFYFLSLLLVGGLLVTAHAEETDYEKEYDSNGAVGFYGKYVFPSEKPDEETPHPGIVKPEPKPKPGITLPQTGEMATFSLSAGGLLVVTAASIIYVVKKKRVEEEN</sequence>
<feature type="region of interest" description="Disordered" evidence="5">
    <location>
        <begin position="68"/>
        <end position="92"/>
    </location>
</feature>
<proteinExistence type="predicted"/>
<dbReference type="AlphaFoldDB" id="A0A429ZSG9"/>
<dbReference type="Pfam" id="PF00746">
    <property type="entry name" value="Gram_pos_anchor"/>
    <property type="match status" value="1"/>
</dbReference>
<organism evidence="8 9">
    <name type="scientific">Vagococcus salmoninarum</name>
    <dbReference type="NCBI Taxonomy" id="2739"/>
    <lineage>
        <taxon>Bacteria</taxon>
        <taxon>Bacillati</taxon>
        <taxon>Bacillota</taxon>
        <taxon>Bacilli</taxon>
        <taxon>Lactobacillales</taxon>
        <taxon>Enterococcaceae</taxon>
        <taxon>Vagococcus</taxon>
    </lineage>
</organism>
<keyword evidence="4" id="KW-0572">Peptidoglycan-anchor</keyword>
<evidence type="ECO:0000259" key="7">
    <source>
        <dbReference type="PROSITE" id="PS50847"/>
    </source>
</evidence>
<accession>A0A429ZSG9</accession>